<dbReference type="SUPFAM" id="SSF54768">
    <property type="entry name" value="dsRNA-binding domain-like"/>
    <property type="match status" value="1"/>
</dbReference>
<evidence type="ECO:0000256" key="4">
    <source>
        <dbReference type="ARBA" id="ARBA00022801"/>
    </source>
</evidence>
<keyword evidence="5" id="KW-0694">RNA-binding</keyword>
<dbReference type="EMBL" id="MN738866">
    <property type="protein sequence ID" value="QHT28929.1"/>
    <property type="molecule type" value="Genomic_DNA"/>
</dbReference>
<evidence type="ECO:0000256" key="2">
    <source>
        <dbReference type="ARBA" id="ARBA00022722"/>
    </source>
</evidence>
<dbReference type="CDD" id="cd00593">
    <property type="entry name" value="RIBOc"/>
    <property type="match status" value="1"/>
</dbReference>
<reference evidence="8" key="1">
    <citation type="journal article" date="2020" name="Nature">
        <title>Giant virus diversity and host interactions through global metagenomics.</title>
        <authorList>
            <person name="Schulz F."/>
            <person name="Roux S."/>
            <person name="Paez-Espino D."/>
            <person name="Jungbluth S."/>
            <person name="Walsh D.A."/>
            <person name="Denef V.J."/>
            <person name="McMahon K.D."/>
            <person name="Konstantinidis K.T."/>
            <person name="Eloe-Fadrosh E.A."/>
            <person name="Kyrpides N.C."/>
            <person name="Woyke T."/>
        </authorList>
    </citation>
    <scope>NUCLEOTIDE SEQUENCE</scope>
    <source>
        <strain evidence="8">GVMAG-M-3300001351-8</strain>
    </source>
</reference>
<dbReference type="GO" id="GO:0004525">
    <property type="term" value="F:ribonuclease III activity"/>
    <property type="evidence" value="ECO:0007669"/>
    <property type="project" value="InterPro"/>
</dbReference>
<feature type="domain" description="RNase III" evidence="7">
    <location>
        <begin position="40"/>
        <end position="179"/>
    </location>
</feature>
<evidence type="ECO:0000313" key="8">
    <source>
        <dbReference type="EMBL" id="QHT28929.1"/>
    </source>
</evidence>
<dbReference type="CDD" id="cd10845">
    <property type="entry name" value="DSRM_RNAse_III_family"/>
    <property type="match status" value="1"/>
</dbReference>
<dbReference type="GO" id="GO:0003725">
    <property type="term" value="F:double-stranded RNA binding"/>
    <property type="evidence" value="ECO:0007669"/>
    <property type="project" value="TreeGrafter"/>
</dbReference>
<dbReference type="PROSITE" id="PS50142">
    <property type="entry name" value="RNASE_3_2"/>
    <property type="match status" value="1"/>
</dbReference>
<dbReference type="InterPro" id="IPR014720">
    <property type="entry name" value="dsRBD_dom"/>
</dbReference>
<dbReference type="GO" id="GO:0010468">
    <property type="term" value="P:regulation of gene expression"/>
    <property type="evidence" value="ECO:0007669"/>
    <property type="project" value="TreeGrafter"/>
</dbReference>
<dbReference type="AlphaFoldDB" id="A0A6C0EKW4"/>
<protein>
    <recommendedName>
        <fullName evidence="9">RNase III domain-containing protein</fullName>
    </recommendedName>
</protein>
<evidence type="ECO:0000256" key="1">
    <source>
        <dbReference type="ARBA" id="ARBA00010183"/>
    </source>
</evidence>
<keyword evidence="2" id="KW-0540">Nuclease</keyword>
<dbReference type="SMART" id="SM00358">
    <property type="entry name" value="DSRM"/>
    <property type="match status" value="1"/>
</dbReference>
<comment type="similarity">
    <text evidence="1">Belongs to the ribonuclease III family.</text>
</comment>
<dbReference type="SMART" id="SM00535">
    <property type="entry name" value="RIBOc"/>
    <property type="match status" value="1"/>
</dbReference>
<dbReference type="InterPro" id="IPR011907">
    <property type="entry name" value="RNase_III"/>
</dbReference>
<dbReference type="GO" id="GO:0006364">
    <property type="term" value="P:rRNA processing"/>
    <property type="evidence" value="ECO:0007669"/>
    <property type="project" value="InterPro"/>
</dbReference>
<dbReference type="Pfam" id="PF14622">
    <property type="entry name" value="Ribonucleas_3_3"/>
    <property type="match status" value="1"/>
</dbReference>
<keyword evidence="3" id="KW-0255">Endonuclease</keyword>
<evidence type="ECO:0000259" key="6">
    <source>
        <dbReference type="PROSITE" id="PS50137"/>
    </source>
</evidence>
<dbReference type="InterPro" id="IPR036389">
    <property type="entry name" value="RNase_III_sf"/>
</dbReference>
<evidence type="ECO:0000256" key="5">
    <source>
        <dbReference type="ARBA" id="ARBA00022884"/>
    </source>
</evidence>
<dbReference type="Gene3D" id="1.10.1520.10">
    <property type="entry name" value="Ribonuclease III domain"/>
    <property type="match status" value="1"/>
</dbReference>
<dbReference type="Gene3D" id="3.30.160.20">
    <property type="match status" value="1"/>
</dbReference>
<sequence>MSDDKGLKLVPWNEHNRLLTEDDVYGIYEKCGFKNVKSILKINNLNLYQRAFVHCSYVSRVLQDGEKHIDIKNKPKNCIHLFEEDYEDMEFLGDRCLDLSIAFYLYRKYPDTDPGFKTKMKTKIVKKETLAKFAEFLGFPNLLIISKHIEEKTIIGRHNKRILEDVMESFICAIFLDQNLNDGYYSPKMHDLERFRLSGPGWQIVNGFIENLLEQCIDFEELVLNEENYKEVLLQYFQKEFKITPKYLELNIDGPPNKRIFTMGVLDKDGNILARGSGKSKKEAEQIASLNALKFFDEIKDNTYIV</sequence>
<dbReference type="HAMAP" id="MF_00104">
    <property type="entry name" value="RNase_III"/>
    <property type="match status" value="1"/>
</dbReference>
<name>A0A6C0EKW4_9ZZZZ</name>
<dbReference type="Pfam" id="PF00035">
    <property type="entry name" value="dsrm"/>
    <property type="match status" value="1"/>
</dbReference>
<keyword evidence="4" id="KW-0378">Hydrolase</keyword>
<dbReference type="PROSITE" id="PS50137">
    <property type="entry name" value="DS_RBD"/>
    <property type="match status" value="1"/>
</dbReference>
<evidence type="ECO:0008006" key="9">
    <source>
        <dbReference type="Google" id="ProtNLM"/>
    </source>
</evidence>
<proteinExistence type="inferred from homology"/>
<dbReference type="PANTHER" id="PTHR11207">
    <property type="entry name" value="RIBONUCLEASE III"/>
    <property type="match status" value="1"/>
</dbReference>
<dbReference type="PANTHER" id="PTHR11207:SF0">
    <property type="entry name" value="RIBONUCLEASE 3"/>
    <property type="match status" value="1"/>
</dbReference>
<accession>A0A6C0EKW4</accession>
<organism evidence="8">
    <name type="scientific">viral metagenome</name>
    <dbReference type="NCBI Taxonomy" id="1070528"/>
    <lineage>
        <taxon>unclassified sequences</taxon>
        <taxon>metagenomes</taxon>
        <taxon>organismal metagenomes</taxon>
    </lineage>
</organism>
<evidence type="ECO:0000256" key="3">
    <source>
        <dbReference type="ARBA" id="ARBA00022759"/>
    </source>
</evidence>
<dbReference type="SUPFAM" id="SSF69065">
    <property type="entry name" value="RNase III domain-like"/>
    <property type="match status" value="1"/>
</dbReference>
<evidence type="ECO:0000259" key="7">
    <source>
        <dbReference type="PROSITE" id="PS50142"/>
    </source>
</evidence>
<dbReference type="InterPro" id="IPR000999">
    <property type="entry name" value="RNase_III_dom"/>
</dbReference>
<feature type="domain" description="DRBM" evidence="6">
    <location>
        <begin position="228"/>
        <end position="298"/>
    </location>
</feature>